<sequence length="127" mass="13268">MVQKIVVISTPRRAGETANLLFGAMIDVGAAAAATATVAVAVAARKNFASEARAPPARPPASAFSLAKVRERMADCGRRDAGSASMSARKRWPRVPCRAAPPSLAQNGAAVTVNGALVYRRRPNFLP</sequence>
<keyword evidence="1" id="KW-1133">Transmembrane helix</keyword>
<evidence type="ECO:0000313" key="2">
    <source>
        <dbReference type="EMBL" id="KAK7592752.1"/>
    </source>
</evidence>
<comment type="caution">
    <text evidence="2">The sequence shown here is derived from an EMBL/GenBank/DDBJ whole genome shotgun (WGS) entry which is preliminary data.</text>
</comment>
<reference evidence="2 3" key="1">
    <citation type="submission" date="2024-03" db="EMBL/GenBank/DDBJ databases">
        <title>Adaptation during the transition from Ophiocordyceps entomopathogen to insect associate is accompanied by gene loss and intensified selection.</title>
        <authorList>
            <person name="Ward C.M."/>
            <person name="Onetto C.A."/>
            <person name="Borneman A.R."/>
        </authorList>
    </citation>
    <scope>NUCLEOTIDE SEQUENCE [LARGE SCALE GENOMIC DNA]</scope>
    <source>
        <strain evidence="2">AWRI1</strain>
        <tissue evidence="2">Single Adult Female</tissue>
    </source>
</reference>
<organism evidence="2 3">
    <name type="scientific">Parthenolecanium corni</name>
    <dbReference type="NCBI Taxonomy" id="536013"/>
    <lineage>
        <taxon>Eukaryota</taxon>
        <taxon>Metazoa</taxon>
        <taxon>Ecdysozoa</taxon>
        <taxon>Arthropoda</taxon>
        <taxon>Hexapoda</taxon>
        <taxon>Insecta</taxon>
        <taxon>Pterygota</taxon>
        <taxon>Neoptera</taxon>
        <taxon>Paraneoptera</taxon>
        <taxon>Hemiptera</taxon>
        <taxon>Sternorrhyncha</taxon>
        <taxon>Coccoidea</taxon>
        <taxon>Coccidae</taxon>
        <taxon>Parthenolecanium</taxon>
    </lineage>
</organism>
<dbReference type="EMBL" id="JBBCAQ010000020">
    <property type="protein sequence ID" value="KAK7592752.1"/>
    <property type="molecule type" value="Genomic_DNA"/>
</dbReference>
<keyword evidence="3" id="KW-1185">Reference proteome</keyword>
<dbReference type="AlphaFoldDB" id="A0AAN9Y4R1"/>
<name>A0AAN9Y4R1_9HEMI</name>
<evidence type="ECO:0000256" key="1">
    <source>
        <dbReference type="SAM" id="Phobius"/>
    </source>
</evidence>
<accession>A0AAN9Y4R1</accession>
<keyword evidence="1" id="KW-0812">Transmembrane</keyword>
<gene>
    <name evidence="2" type="ORF">V9T40_007504</name>
</gene>
<keyword evidence="1" id="KW-0472">Membrane</keyword>
<protein>
    <submittedName>
        <fullName evidence="2">Uncharacterized protein</fullName>
    </submittedName>
</protein>
<dbReference type="Proteomes" id="UP001367676">
    <property type="component" value="Unassembled WGS sequence"/>
</dbReference>
<evidence type="ECO:0000313" key="3">
    <source>
        <dbReference type="Proteomes" id="UP001367676"/>
    </source>
</evidence>
<proteinExistence type="predicted"/>
<feature type="transmembrane region" description="Helical" evidence="1">
    <location>
        <begin position="20"/>
        <end position="44"/>
    </location>
</feature>